<dbReference type="Proteomes" id="UP000032305">
    <property type="component" value="Unassembled WGS sequence"/>
</dbReference>
<name>A0A0A1WA05_9SPHN</name>
<evidence type="ECO:0000313" key="1">
    <source>
        <dbReference type="EMBL" id="GAM01764.1"/>
    </source>
</evidence>
<accession>A0A0A1WA05</accession>
<dbReference type="Gene3D" id="1.20.5.100">
    <property type="entry name" value="Cytochrome c1, transmembrane anchor, C-terminal"/>
    <property type="match status" value="1"/>
</dbReference>
<organism evidence="1 2">
    <name type="scientific">Sphingomonas parapaucimobilis NBRC 15100</name>
    <dbReference type="NCBI Taxonomy" id="1219049"/>
    <lineage>
        <taxon>Bacteria</taxon>
        <taxon>Pseudomonadati</taxon>
        <taxon>Pseudomonadota</taxon>
        <taxon>Alphaproteobacteria</taxon>
        <taxon>Sphingomonadales</taxon>
        <taxon>Sphingomonadaceae</taxon>
        <taxon>Sphingomonas</taxon>
    </lineage>
</organism>
<dbReference type="AlphaFoldDB" id="A0A0A1WA05"/>
<dbReference type="RefSeq" id="WP_245613480.1">
    <property type="nucleotide sequence ID" value="NZ_BBPI01000069.1"/>
</dbReference>
<evidence type="ECO:0000313" key="2">
    <source>
        <dbReference type="Proteomes" id="UP000032305"/>
    </source>
</evidence>
<dbReference type="eggNOG" id="COG1004">
    <property type="taxonomic scope" value="Bacteria"/>
</dbReference>
<reference evidence="1 2" key="1">
    <citation type="submission" date="2014-11" db="EMBL/GenBank/DDBJ databases">
        <title>Whole genome shotgun sequence of Sphingomonas parapaucimobilis NBRC 15100.</title>
        <authorList>
            <person name="Katano-Makiyama Y."/>
            <person name="Hosoyama A."/>
            <person name="Hashimoto M."/>
            <person name="Hosoyama Y."/>
            <person name="Noguchi M."/>
            <person name="Numata M."/>
            <person name="Tsuchikane K."/>
            <person name="Hirakata S."/>
            <person name="Uohara A."/>
            <person name="Shimodaira J."/>
            <person name="Ohji S."/>
            <person name="Ichikawa N."/>
            <person name="Kimura A."/>
            <person name="Yamazoe A."/>
            <person name="Fujita N."/>
        </authorList>
    </citation>
    <scope>NUCLEOTIDE SEQUENCE [LARGE SCALE GENOMIC DNA]</scope>
    <source>
        <strain evidence="1 2">NBRC 15100</strain>
    </source>
</reference>
<protein>
    <submittedName>
        <fullName evidence="1">Uncharacterized protein</fullName>
    </submittedName>
</protein>
<proteinExistence type="predicted"/>
<keyword evidence="2" id="KW-1185">Reference proteome</keyword>
<comment type="caution">
    <text evidence="1">The sequence shown here is derived from an EMBL/GenBank/DDBJ whole genome shotgun (WGS) entry which is preliminary data.</text>
</comment>
<gene>
    <name evidence="1" type="ORF">SP5_069_00080</name>
</gene>
<sequence>MDLCRPAGPRRERLDIAVLFTDTRKAEAIKLFTKTYFAMRVAFFKELDSYAIPGEMAKGAKLQVSYLVPLSVSGYSDPACPPSCGGTWQ</sequence>
<dbReference type="EMBL" id="BBPI01000069">
    <property type="protein sequence ID" value="GAM01764.1"/>
    <property type="molecule type" value="Genomic_DNA"/>
</dbReference>